<proteinExistence type="predicted"/>
<reference evidence="2 3" key="2">
    <citation type="journal article" date="2013" name="Plant Cell Physiol.">
        <title>Rice Annotation Project Database (RAP-DB): an integrative and interactive database for rice genomics.</title>
        <authorList>
            <person name="Sakai H."/>
            <person name="Lee S.S."/>
            <person name="Tanaka T."/>
            <person name="Numa H."/>
            <person name="Kim J."/>
            <person name="Kawahara Y."/>
            <person name="Wakimoto H."/>
            <person name="Yang C.C."/>
            <person name="Iwamoto M."/>
            <person name="Abe T."/>
            <person name="Yamada Y."/>
            <person name="Muto A."/>
            <person name="Inokuchi H."/>
            <person name="Ikemura T."/>
            <person name="Matsumoto T."/>
            <person name="Sasaki T."/>
            <person name="Itoh T."/>
        </authorList>
    </citation>
    <scope>NUCLEOTIDE SEQUENCE [LARGE SCALE GENOMIC DNA]</scope>
    <source>
        <strain evidence="3">cv. Nipponbare</strain>
    </source>
</reference>
<feature type="signal peptide" evidence="1">
    <location>
        <begin position="1"/>
        <end position="19"/>
    </location>
</feature>
<dbReference type="EMBL" id="AP014968">
    <property type="protein sequence ID" value="BAT15505.1"/>
    <property type="molecule type" value="Genomic_DNA"/>
</dbReference>
<reference evidence="3" key="1">
    <citation type="journal article" date="2005" name="Nature">
        <title>The map-based sequence of the rice genome.</title>
        <authorList>
            <consortium name="International rice genome sequencing project (IRGSP)"/>
            <person name="Matsumoto T."/>
            <person name="Wu J."/>
            <person name="Kanamori H."/>
            <person name="Katayose Y."/>
            <person name="Fujisawa M."/>
            <person name="Namiki N."/>
            <person name="Mizuno H."/>
            <person name="Yamamoto K."/>
            <person name="Antonio B.A."/>
            <person name="Baba T."/>
            <person name="Sakata K."/>
            <person name="Nagamura Y."/>
            <person name="Aoki H."/>
            <person name="Arikawa K."/>
            <person name="Arita K."/>
            <person name="Bito T."/>
            <person name="Chiden Y."/>
            <person name="Fujitsuka N."/>
            <person name="Fukunaka R."/>
            <person name="Hamada M."/>
            <person name="Harada C."/>
            <person name="Hayashi A."/>
            <person name="Hijishita S."/>
            <person name="Honda M."/>
            <person name="Hosokawa S."/>
            <person name="Ichikawa Y."/>
            <person name="Idonuma A."/>
            <person name="Iijima M."/>
            <person name="Ikeda M."/>
            <person name="Ikeno M."/>
            <person name="Ito K."/>
            <person name="Ito S."/>
            <person name="Ito T."/>
            <person name="Ito Y."/>
            <person name="Ito Y."/>
            <person name="Iwabuchi A."/>
            <person name="Kamiya K."/>
            <person name="Karasawa W."/>
            <person name="Kurita K."/>
            <person name="Katagiri S."/>
            <person name="Kikuta A."/>
            <person name="Kobayashi H."/>
            <person name="Kobayashi N."/>
            <person name="Machita K."/>
            <person name="Maehara T."/>
            <person name="Masukawa M."/>
            <person name="Mizubayashi T."/>
            <person name="Mukai Y."/>
            <person name="Nagasaki H."/>
            <person name="Nagata Y."/>
            <person name="Naito S."/>
            <person name="Nakashima M."/>
            <person name="Nakama Y."/>
            <person name="Nakamichi Y."/>
            <person name="Nakamura M."/>
            <person name="Meguro A."/>
            <person name="Negishi M."/>
            <person name="Ohta I."/>
            <person name="Ohta T."/>
            <person name="Okamoto M."/>
            <person name="Ono N."/>
            <person name="Saji S."/>
            <person name="Sakaguchi M."/>
            <person name="Sakai K."/>
            <person name="Shibata M."/>
            <person name="Shimokawa T."/>
            <person name="Song J."/>
            <person name="Takazaki Y."/>
            <person name="Terasawa K."/>
            <person name="Tsugane M."/>
            <person name="Tsuji K."/>
            <person name="Ueda S."/>
            <person name="Waki K."/>
            <person name="Yamagata H."/>
            <person name="Yamamoto M."/>
            <person name="Yamamoto S."/>
            <person name="Yamane H."/>
            <person name="Yoshiki S."/>
            <person name="Yoshihara R."/>
            <person name="Yukawa K."/>
            <person name="Zhong H."/>
            <person name="Yano M."/>
            <person name="Yuan Q."/>
            <person name="Ouyang S."/>
            <person name="Liu J."/>
            <person name="Jones K.M."/>
            <person name="Gansberger K."/>
            <person name="Moffat K."/>
            <person name="Hill J."/>
            <person name="Bera J."/>
            <person name="Fadrosh D."/>
            <person name="Jin S."/>
            <person name="Johri S."/>
            <person name="Kim M."/>
            <person name="Overton L."/>
            <person name="Reardon M."/>
            <person name="Tsitrin T."/>
            <person name="Vuong H."/>
            <person name="Weaver B."/>
            <person name="Ciecko A."/>
            <person name="Tallon L."/>
            <person name="Jackson J."/>
            <person name="Pai G."/>
            <person name="Aken S.V."/>
            <person name="Utterback T."/>
            <person name="Reidmuller S."/>
            <person name="Feldblyum T."/>
            <person name="Hsiao J."/>
            <person name="Zismann V."/>
            <person name="Iobst S."/>
            <person name="de Vazeille A.R."/>
            <person name="Buell C.R."/>
            <person name="Ying K."/>
            <person name="Li Y."/>
            <person name="Lu T."/>
            <person name="Huang Y."/>
            <person name="Zhao Q."/>
            <person name="Feng Q."/>
            <person name="Zhang L."/>
            <person name="Zhu J."/>
            <person name="Weng Q."/>
            <person name="Mu J."/>
            <person name="Lu Y."/>
            <person name="Fan D."/>
            <person name="Liu Y."/>
            <person name="Guan J."/>
            <person name="Zhang Y."/>
            <person name="Yu S."/>
            <person name="Liu X."/>
            <person name="Zhang Y."/>
            <person name="Hong G."/>
            <person name="Han B."/>
            <person name="Choisne N."/>
            <person name="Demange N."/>
            <person name="Orjeda G."/>
            <person name="Samain S."/>
            <person name="Cattolico L."/>
            <person name="Pelletier E."/>
            <person name="Couloux A."/>
            <person name="Segurens B."/>
            <person name="Wincker P."/>
            <person name="D'Hont A."/>
            <person name="Scarpelli C."/>
            <person name="Weissenbach J."/>
            <person name="Salanoubat M."/>
            <person name="Quetier F."/>
            <person name="Yu Y."/>
            <person name="Kim H.R."/>
            <person name="Rambo T."/>
            <person name="Currie J."/>
            <person name="Collura K."/>
            <person name="Luo M."/>
            <person name="Yang T."/>
            <person name="Ammiraju J.S.S."/>
            <person name="Engler F."/>
            <person name="Soderlund C."/>
            <person name="Wing R.A."/>
            <person name="Palmer L.E."/>
            <person name="de la Bastide M."/>
            <person name="Spiegel L."/>
            <person name="Nascimento L."/>
            <person name="Zutavern T."/>
            <person name="O'Shaughnessy A."/>
            <person name="Dike S."/>
            <person name="Dedhia N."/>
            <person name="Preston R."/>
            <person name="Balija V."/>
            <person name="McCombie W.R."/>
            <person name="Chow T."/>
            <person name="Chen H."/>
            <person name="Chung M."/>
            <person name="Chen C."/>
            <person name="Shaw J."/>
            <person name="Wu H."/>
            <person name="Hsiao K."/>
            <person name="Chao Y."/>
            <person name="Chu M."/>
            <person name="Cheng C."/>
            <person name="Hour A."/>
            <person name="Lee P."/>
            <person name="Lin S."/>
            <person name="Lin Y."/>
            <person name="Liou J."/>
            <person name="Liu S."/>
            <person name="Hsing Y."/>
            <person name="Raghuvanshi S."/>
            <person name="Mohanty A."/>
            <person name="Bharti A.K."/>
            <person name="Gaur A."/>
            <person name="Gupta V."/>
            <person name="Kumar D."/>
            <person name="Ravi V."/>
            <person name="Vij S."/>
            <person name="Kapur A."/>
            <person name="Khurana P."/>
            <person name="Khurana P."/>
            <person name="Khurana J.P."/>
            <person name="Tyagi A.K."/>
            <person name="Gaikwad K."/>
            <person name="Singh A."/>
            <person name="Dalal V."/>
            <person name="Srivastava S."/>
            <person name="Dixit A."/>
            <person name="Pal A.K."/>
            <person name="Ghazi I.A."/>
            <person name="Yadav M."/>
            <person name="Pandit A."/>
            <person name="Bhargava A."/>
            <person name="Sureshbabu K."/>
            <person name="Batra K."/>
            <person name="Sharma T.R."/>
            <person name="Mohapatra T."/>
            <person name="Singh N.K."/>
            <person name="Messing J."/>
            <person name="Nelson A.B."/>
            <person name="Fuks G."/>
            <person name="Kavchok S."/>
            <person name="Keizer G."/>
            <person name="Linton E."/>
            <person name="Llaca V."/>
            <person name="Song R."/>
            <person name="Tanyolac B."/>
            <person name="Young S."/>
            <person name="Ho-Il K."/>
            <person name="Hahn J.H."/>
            <person name="Sangsakoo G."/>
            <person name="Vanavichit A."/>
            <person name="de Mattos Luiz.A.T."/>
            <person name="Zimmer P.D."/>
            <person name="Malone G."/>
            <person name="Dellagostin O."/>
            <person name="de Oliveira A.C."/>
            <person name="Bevan M."/>
            <person name="Bancroft I."/>
            <person name="Minx P."/>
            <person name="Cordum H."/>
            <person name="Wilson R."/>
            <person name="Cheng Z."/>
            <person name="Jin W."/>
            <person name="Jiang J."/>
            <person name="Leong S.A."/>
            <person name="Iwama H."/>
            <person name="Gojobori T."/>
            <person name="Itoh T."/>
            <person name="Niimura Y."/>
            <person name="Fujii Y."/>
            <person name="Habara T."/>
            <person name="Sakai H."/>
            <person name="Sato Y."/>
            <person name="Wilson G."/>
            <person name="Kumar K."/>
            <person name="McCouch S."/>
            <person name="Juretic N."/>
            <person name="Hoen D."/>
            <person name="Wright S."/>
            <person name="Bruskiewich R."/>
            <person name="Bureau T."/>
            <person name="Miyao A."/>
            <person name="Hirochika H."/>
            <person name="Nishikawa T."/>
            <person name="Kadowaki K."/>
            <person name="Sugiura M."/>
            <person name="Burr B."/>
            <person name="Sasaki T."/>
        </authorList>
    </citation>
    <scope>NUCLEOTIDE SEQUENCE [LARGE SCALE GENOMIC DNA]</scope>
    <source>
        <strain evidence="3">cv. Nipponbare</strain>
    </source>
</reference>
<dbReference type="InParanoid" id="A0A0P0Y697"/>
<feature type="chain" id="PRO_5006057404" evidence="1">
    <location>
        <begin position="20"/>
        <end position="76"/>
    </location>
</feature>
<protein>
    <submittedName>
        <fullName evidence="2">Os12g0106525 protein</fullName>
    </submittedName>
</protein>
<dbReference type="Proteomes" id="UP000059680">
    <property type="component" value="Chromosome 12"/>
</dbReference>
<evidence type="ECO:0000313" key="2">
    <source>
        <dbReference type="EMBL" id="BAT15505.1"/>
    </source>
</evidence>
<reference evidence="2 3" key="3">
    <citation type="journal article" date="2013" name="Rice">
        <title>Improvement of the Oryza sativa Nipponbare reference genome using next generation sequence and optical map data.</title>
        <authorList>
            <person name="Kawahara Y."/>
            <person name="de la Bastide M."/>
            <person name="Hamilton J.P."/>
            <person name="Kanamori H."/>
            <person name="McCombie W.R."/>
            <person name="Ouyang S."/>
            <person name="Schwartz D.C."/>
            <person name="Tanaka T."/>
            <person name="Wu J."/>
            <person name="Zhou S."/>
            <person name="Childs K.L."/>
            <person name="Davidson R.M."/>
            <person name="Lin H."/>
            <person name="Quesada-Ocampo L."/>
            <person name="Vaillancourt B."/>
            <person name="Sakai H."/>
            <person name="Lee S.S."/>
            <person name="Kim J."/>
            <person name="Numa H."/>
            <person name="Itoh T."/>
            <person name="Buell C.R."/>
            <person name="Matsumoto T."/>
        </authorList>
    </citation>
    <scope>NUCLEOTIDE SEQUENCE [LARGE SCALE GENOMIC DNA]</scope>
    <source>
        <strain evidence="3">cv. Nipponbare</strain>
    </source>
</reference>
<gene>
    <name evidence="2" type="ordered locus">Os12g0106525</name>
    <name evidence="2" type="ORF">OSNPB_120106525</name>
</gene>
<evidence type="ECO:0000256" key="1">
    <source>
        <dbReference type="SAM" id="SignalP"/>
    </source>
</evidence>
<sequence length="76" mass="8396">MLVMRMLWFMPMLFGPKSSEVTDTAAAKMKPELRPISAVPATRVFTSCNFHIRKNAIGMGTNAAASHPVRANETFL</sequence>
<dbReference type="AlphaFoldDB" id="A0A0P0Y697"/>
<dbReference type="Gramene" id="Os12t0106525-00">
    <property type="protein sequence ID" value="Os12t0106525-00"/>
    <property type="gene ID" value="Os12g0106525"/>
</dbReference>
<keyword evidence="3" id="KW-1185">Reference proteome</keyword>
<accession>A0A0P0Y697</accession>
<keyword evidence="1" id="KW-0732">Signal</keyword>
<dbReference type="PaxDb" id="39947-A0A0P0Y697"/>
<evidence type="ECO:0000313" key="3">
    <source>
        <dbReference type="Proteomes" id="UP000059680"/>
    </source>
</evidence>
<name>A0A0P0Y697_ORYSJ</name>
<dbReference type="FunCoup" id="A0A0P0Y697">
    <property type="interactions" value="76"/>
</dbReference>
<organism evidence="2 3">
    <name type="scientific">Oryza sativa subsp. japonica</name>
    <name type="common">Rice</name>
    <dbReference type="NCBI Taxonomy" id="39947"/>
    <lineage>
        <taxon>Eukaryota</taxon>
        <taxon>Viridiplantae</taxon>
        <taxon>Streptophyta</taxon>
        <taxon>Embryophyta</taxon>
        <taxon>Tracheophyta</taxon>
        <taxon>Spermatophyta</taxon>
        <taxon>Magnoliopsida</taxon>
        <taxon>Liliopsida</taxon>
        <taxon>Poales</taxon>
        <taxon>Poaceae</taxon>
        <taxon>BOP clade</taxon>
        <taxon>Oryzoideae</taxon>
        <taxon>Oryzeae</taxon>
        <taxon>Oryzinae</taxon>
        <taxon>Oryza</taxon>
        <taxon>Oryza sativa</taxon>
    </lineage>
</organism>